<dbReference type="Pfam" id="PF13637">
    <property type="entry name" value="Ank_4"/>
    <property type="match status" value="1"/>
</dbReference>
<evidence type="ECO:0000256" key="1">
    <source>
        <dbReference type="ARBA" id="ARBA00022737"/>
    </source>
</evidence>
<name>A0ABR2KJD0_9EUKA</name>
<dbReference type="SMART" id="SM00248">
    <property type="entry name" value="ANK"/>
    <property type="match status" value="16"/>
</dbReference>
<dbReference type="InterPro" id="IPR036770">
    <property type="entry name" value="Ankyrin_rpt-contain_sf"/>
</dbReference>
<reference evidence="4 5" key="1">
    <citation type="submission" date="2024-04" db="EMBL/GenBank/DDBJ databases">
        <title>Tritrichomonas musculus Genome.</title>
        <authorList>
            <person name="Alves-Ferreira E."/>
            <person name="Grigg M."/>
            <person name="Lorenzi H."/>
            <person name="Galac M."/>
        </authorList>
    </citation>
    <scope>NUCLEOTIDE SEQUENCE [LARGE SCALE GENOMIC DNA]</scope>
    <source>
        <strain evidence="4 5">EAF2021</strain>
    </source>
</reference>
<gene>
    <name evidence="4" type="ORF">M9Y10_028157</name>
</gene>
<sequence length="874" mass="99419">MEDFIPNEDIQLAEETNELHEQIMDLTIENKSEFLSYFLNSHFVDKIDEFVDAILLSFQFRPNKLHLYIELIQSLIKIENDQNEIDDKEKNEKHYSFSLIPTSILRNFVPIKVKYYYYLSFVQKCNMENIIKNEDLILKIKEFFQEYPQEIMPTAYLFLYFAPLISSEMPEFFDKQCALFTKQLETFGTFFEAKDFLTRLDELRGNDWKLFQIQAETNYPLYSIQSIIKLDDIDSFQKKYVEPNFNINQETKIHSYENIAFPEVKPTLLQLAAYYGSMKIFKFILLNGADLSIRNKEGFSFEHFAIAGGDPEMIRIFEQKGMSFQNTLKVAAQFHQNLVFQWIYDSKEKGDLNRVFLEACAANNLHAVLFLIQENVIDINYLDDEDEGCLHYAAKYGSNDVLKLLLAHKKINVNAGIGNRTPLDVASISGLKETVKLLITKGLEHDIKLNELDRTGRTPFGNAVQFSHCQLVKEMAENDSIDLNKGDFSPIQEAVKKDFNQIVEFLLSNEKVDLSIKDSDDDTLLHLASTSQKSDSLHLLLQNKKVYEQLKMINIDGNTPLHCAAEKTSPDYVAEFVEFLKVNNLITDDNQYIDINAKNNDEKTPLHLAAEKGSPKSVMLLLTLPTIDVNAKDIFQQTPLHLAAKKCSYNHMKELLSCPDIKVNSKDSNGSTPLYVSMSNSTIKGLTLLLSHPDIDINSKNKDNETPLHMAAKSFHPEKISPLLNNPNVDFSIVDKNGQTCFHKAARNPKPLSMSSFLDALLKRSQNDKSINAIELINLPDNNGATALHIATSSKTDSSVQSLLSFEGINVNAIDKNGQSPLHYAMKNGNIDIIKALLNAPTINTDILDKNGKKPIDLLRNQSTKNQIEALLNK</sequence>
<proteinExistence type="predicted"/>
<protein>
    <recommendedName>
        <fullName evidence="6">Ankyrin repeat protein</fullName>
    </recommendedName>
</protein>
<keyword evidence="2 3" id="KW-0040">ANK repeat</keyword>
<dbReference type="PANTHER" id="PTHR24198:SF165">
    <property type="entry name" value="ANKYRIN REPEAT-CONTAINING PROTEIN-RELATED"/>
    <property type="match status" value="1"/>
</dbReference>
<feature type="repeat" description="ANK" evidence="3">
    <location>
        <begin position="264"/>
        <end position="296"/>
    </location>
</feature>
<evidence type="ECO:0000313" key="4">
    <source>
        <dbReference type="EMBL" id="KAK8890956.1"/>
    </source>
</evidence>
<feature type="repeat" description="ANK" evidence="3">
    <location>
        <begin position="601"/>
        <end position="634"/>
    </location>
</feature>
<dbReference type="Pfam" id="PF12796">
    <property type="entry name" value="Ank_2"/>
    <property type="match status" value="4"/>
</dbReference>
<feature type="repeat" description="ANK" evidence="3">
    <location>
        <begin position="817"/>
        <end position="839"/>
    </location>
</feature>
<comment type="caution">
    <text evidence="4">The sequence shown here is derived from an EMBL/GenBank/DDBJ whole genome shotgun (WGS) entry which is preliminary data.</text>
</comment>
<evidence type="ECO:0000313" key="5">
    <source>
        <dbReference type="Proteomes" id="UP001470230"/>
    </source>
</evidence>
<dbReference type="SUPFAM" id="SSF48403">
    <property type="entry name" value="Ankyrin repeat"/>
    <property type="match status" value="3"/>
</dbReference>
<dbReference type="Gene3D" id="1.25.40.20">
    <property type="entry name" value="Ankyrin repeat-containing domain"/>
    <property type="match status" value="3"/>
</dbReference>
<dbReference type="EMBL" id="JAPFFF010000004">
    <property type="protein sequence ID" value="KAK8890956.1"/>
    <property type="molecule type" value="Genomic_DNA"/>
</dbReference>
<evidence type="ECO:0000256" key="3">
    <source>
        <dbReference type="PROSITE-ProRule" id="PRU00023"/>
    </source>
</evidence>
<evidence type="ECO:0008006" key="6">
    <source>
        <dbReference type="Google" id="ProtNLM"/>
    </source>
</evidence>
<dbReference type="Proteomes" id="UP001470230">
    <property type="component" value="Unassembled WGS sequence"/>
</dbReference>
<accession>A0ABR2KJD0</accession>
<keyword evidence="1" id="KW-0677">Repeat</keyword>
<dbReference type="PROSITE" id="PS50088">
    <property type="entry name" value="ANK_REPEAT"/>
    <property type="match status" value="6"/>
</dbReference>
<feature type="repeat" description="ANK" evidence="3">
    <location>
        <begin position="703"/>
        <end position="736"/>
    </location>
</feature>
<evidence type="ECO:0000256" key="2">
    <source>
        <dbReference type="ARBA" id="ARBA00023043"/>
    </source>
</evidence>
<dbReference type="PANTHER" id="PTHR24198">
    <property type="entry name" value="ANKYRIN REPEAT AND PROTEIN KINASE DOMAIN-CONTAINING PROTEIN"/>
    <property type="match status" value="1"/>
</dbReference>
<organism evidence="4 5">
    <name type="scientific">Tritrichomonas musculus</name>
    <dbReference type="NCBI Taxonomy" id="1915356"/>
    <lineage>
        <taxon>Eukaryota</taxon>
        <taxon>Metamonada</taxon>
        <taxon>Parabasalia</taxon>
        <taxon>Tritrichomonadida</taxon>
        <taxon>Tritrichomonadidae</taxon>
        <taxon>Tritrichomonas</taxon>
    </lineage>
</organism>
<dbReference type="InterPro" id="IPR002110">
    <property type="entry name" value="Ankyrin_rpt"/>
</dbReference>
<feature type="repeat" description="ANK" evidence="3">
    <location>
        <begin position="783"/>
        <end position="816"/>
    </location>
</feature>
<feature type="repeat" description="ANK" evidence="3">
    <location>
        <begin position="418"/>
        <end position="450"/>
    </location>
</feature>
<keyword evidence="5" id="KW-1185">Reference proteome</keyword>
<dbReference type="PROSITE" id="PS50297">
    <property type="entry name" value="ANK_REP_REGION"/>
    <property type="match status" value="2"/>
</dbReference>